<dbReference type="AlphaFoldDB" id="A0A9X1JQR0"/>
<evidence type="ECO:0000313" key="3">
    <source>
        <dbReference type="EMBL" id="MBV7269168.1"/>
    </source>
</evidence>
<evidence type="ECO:0000256" key="1">
    <source>
        <dbReference type="ARBA" id="ARBA00022679"/>
    </source>
</evidence>
<gene>
    <name evidence="3" type="ORF">KCG49_08210</name>
</gene>
<dbReference type="GO" id="GO:0008146">
    <property type="term" value="F:sulfotransferase activity"/>
    <property type="evidence" value="ECO:0007669"/>
    <property type="project" value="InterPro"/>
</dbReference>
<dbReference type="RefSeq" id="WP_218545735.1">
    <property type="nucleotide sequence ID" value="NZ_JAGSPD010000005.1"/>
</dbReference>
<feature type="domain" description="Sulfotransferase" evidence="2">
    <location>
        <begin position="37"/>
        <end position="268"/>
    </location>
</feature>
<protein>
    <submittedName>
        <fullName evidence="3">Sulfotransferase domain-containing protein</fullName>
    </submittedName>
</protein>
<organism evidence="3 4">
    <name type="scientific">Winogradskyella luteola</name>
    <dbReference type="NCBI Taxonomy" id="2828330"/>
    <lineage>
        <taxon>Bacteria</taxon>
        <taxon>Pseudomonadati</taxon>
        <taxon>Bacteroidota</taxon>
        <taxon>Flavobacteriia</taxon>
        <taxon>Flavobacteriales</taxon>
        <taxon>Flavobacteriaceae</taxon>
        <taxon>Winogradskyella</taxon>
    </lineage>
</organism>
<reference evidence="3" key="1">
    <citation type="submission" date="2021-04" db="EMBL/GenBank/DDBJ databases">
        <authorList>
            <person name="Pira H."/>
            <person name="Risdian C."/>
            <person name="Wink J."/>
        </authorList>
    </citation>
    <scope>NUCLEOTIDE SEQUENCE</scope>
    <source>
        <strain evidence="3">WHY3</strain>
    </source>
</reference>
<dbReference type="Pfam" id="PF00685">
    <property type="entry name" value="Sulfotransfer_1"/>
    <property type="match status" value="1"/>
</dbReference>
<keyword evidence="4" id="KW-1185">Reference proteome</keyword>
<proteinExistence type="predicted"/>
<dbReference type="Proteomes" id="UP001138894">
    <property type="component" value="Unassembled WGS sequence"/>
</dbReference>
<evidence type="ECO:0000313" key="4">
    <source>
        <dbReference type="Proteomes" id="UP001138894"/>
    </source>
</evidence>
<name>A0A9X1JQR0_9FLAO</name>
<dbReference type="EMBL" id="JAGSPD010000005">
    <property type="protein sequence ID" value="MBV7269168.1"/>
    <property type="molecule type" value="Genomic_DNA"/>
</dbReference>
<dbReference type="InterPro" id="IPR000863">
    <property type="entry name" value="Sulfotransferase_dom"/>
</dbReference>
<dbReference type="PANTHER" id="PTHR11783">
    <property type="entry name" value="SULFOTRANSFERASE SULT"/>
    <property type="match status" value="1"/>
</dbReference>
<keyword evidence="1" id="KW-0808">Transferase</keyword>
<comment type="caution">
    <text evidence="3">The sequence shown here is derived from an EMBL/GenBank/DDBJ whole genome shotgun (WGS) entry which is preliminary data.</text>
</comment>
<sequence>MKAKNKFDKYKYYLSKRLDIFFHGMKKSQKKGRKIGPKVILNSLPKSGTHLLESLFLQLPLMRHCGKKTLRLEIQNSVNSKLGVLSSIKKGQFLLSHMQYHKGALQTIVANKTKIIHLVRDPRDVLISHLNYIERMDTTQKAHKFLAEYDTRFEKLKAMINGKKDILEPFPEVLDKFLPWTQLDEVLCIKFEHLIGPNGGGNKQKQIDTVKKICNYISIELNDKQIDNICGKIYSVKSSTFNKGKIGNWRHVLDKEEKQWLNNTIEKKILSYGYKL</sequence>
<evidence type="ECO:0000259" key="2">
    <source>
        <dbReference type="Pfam" id="PF00685"/>
    </source>
</evidence>
<accession>A0A9X1JQR0</accession>